<dbReference type="Proteomes" id="UP000887563">
    <property type="component" value="Unplaced"/>
</dbReference>
<dbReference type="AlphaFoldDB" id="A0A914LT46"/>
<feature type="compositionally biased region" description="Basic and acidic residues" evidence="1">
    <location>
        <begin position="88"/>
        <end position="104"/>
    </location>
</feature>
<dbReference type="WBParaSite" id="Minc3s00862g18207">
    <property type="protein sequence ID" value="Minc3s00862g18207"/>
    <property type="gene ID" value="Minc3s00862g18207"/>
</dbReference>
<evidence type="ECO:0000256" key="1">
    <source>
        <dbReference type="SAM" id="MobiDB-lite"/>
    </source>
</evidence>
<name>A0A914LT46_MELIC</name>
<organism evidence="2 3">
    <name type="scientific">Meloidogyne incognita</name>
    <name type="common">Southern root-knot nematode worm</name>
    <name type="synonym">Oxyuris incognita</name>
    <dbReference type="NCBI Taxonomy" id="6306"/>
    <lineage>
        <taxon>Eukaryota</taxon>
        <taxon>Metazoa</taxon>
        <taxon>Ecdysozoa</taxon>
        <taxon>Nematoda</taxon>
        <taxon>Chromadorea</taxon>
        <taxon>Rhabditida</taxon>
        <taxon>Tylenchina</taxon>
        <taxon>Tylenchomorpha</taxon>
        <taxon>Tylenchoidea</taxon>
        <taxon>Meloidogynidae</taxon>
        <taxon>Meloidogyninae</taxon>
        <taxon>Meloidogyne</taxon>
        <taxon>Meloidogyne incognita group</taxon>
    </lineage>
</organism>
<sequence length="104" mass="11372">MDEGRIVTNSEPSSDNENGRQNRYKKRLSTENISALSINDKVKAANLFRKKDSPQEAAAKGKRKSIKINKSASISASSSAASSNDSRVVNKKEKNISSKDDKKS</sequence>
<feature type="compositionally biased region" description="Polar residues" evidence="1">
    <location>
        <begin position="7"/>
        <end position="21"/>
    </location>
</feature>
<proteinExistence type="predicted"/>
<reference evidence="3" key="1">
    <citation type="submission" date="2022-11" db="UniProtKB">
        <authorList>
            <consortium name="WormBaseParasite"/>
        </authorList>
    </citation>
    <scope>IDENTIFICATION</scope>
</reference>
<feature type="compositionally biased region" description="Low complexity" evidence="1">
    <location>
        <begin position="68"/>
        <end position="84"/>
    </location>
</feature>
<protein>
    <submittedName>
        <fullName evidence="3">Candidate secreted effector</fullName>
    </submittedName>
</protein>
<feature type="region of interest" description="Disordered" evidence="1">
    <location>
        <begin position="1"/>
        <end position="28"/>
    </location>
</feature>
<feature type="region of interest" description="Disordered" evidence="1">
    <location>
        <begin position="47"/>
        <end position="104"/>
    </location>
</feature>
<evidence type="ECO:0000313" key="3">
    <source>
        <dbReference type="WBParaSite" id="Minc3s00862g18207"/>
    </source>
</evidence>
<accession>A0A914LT46</accession>
<keyword evidence="2" id="KW-1185">Reference proteome</keyword>
<evidence type="ECO:0000313" key="2">
    <source>
        <dbReference type="Proteomes" id="UP000887563"/>
    </source>
</evidence>